<feature type="compositionally biased region" description="Basic residues" evidence="5">
    <location>
        <begin position="139"/>
        <end position="151"/>
    </location>
</feature>
<reference evidence="7" key="1">
    <citation type="submission" date="2021-01" db="EMBL/GenBank/DDBJ databases">
        <authorList>
            <person name="Corre E."/>
            <person name="Pelletier E."/>
            <person name="Niang G."/>
            <person name="Scheremetjew M."/>
            <person name="Finn R."/>
            <person name="Kale V."/>
            <person name="Holt S."/>
            <person name="Cochrane G."/>
            <person name="Meng A."/>
            <person name="Brown T."/>
            <person name="Cohen L."/>
        </authorList>
    </citation>
    <scope>NUCLEOTIDE SEQUENCE</scope>
    <source>
        <strain evidence="7">Isolate 1302-5</strain>
    </source>
</reference>
<keyword evidence="4" id="KW-0175">Coiled coil</keyword>
<dbReference type="EMBL" id="HBKQ01028033">
    <property type="protein sequence ID" value="CAE2246395.1"/>
    <property type="molecule type" value="Transcribed_RNA"/>
</dbReference>
<gene>
    <name evidence="7" type="ORF">OAUR00152_LOCUS18973</name>
</gene>
<keyword evidence="1" id="KW-0677">Repeat</keyword>
<dbReference type="InterPro" id="IPR050611">
    <property type="entry name" value="ABCF"/>
</dbReference>
<proteinExistence type="predicted"/>
<evidence type="ECO:0000256" key="5">
    <source>
        <dbReference type="SAM" id="MobiDB-lite"/>
    </source>
</evidence>
<dbReference type="PANTHER" id="PTHR19211:SF14">
    <property type="entry name" value="ATP-BINDING CASSETTE SUB-FAMILY F MEMBER 1"/>
    <property type="match status" value="1"/>
</dbReference>
<dbReference type="GO" id="GO:0016887">
    <property type="term" value="F:ATP hydrolysis activity"/>
    <property type="evidence" value="ECO:0007669"/>
    <property type="project" value="InterPro"/>
</dbReference>
<dbReference type="GO" id="GO:0005524">
    <property type="term" value="F:ATP binding"/>
    <property type="evidence" value="ECO:0007669"/>
    <property type="project" value="UniProtKB-KW"/>
</dbReference>
<keyword evidence="2" id="KW-0547">Nucleotide-binding</keyword>
<accession>A0A7S4MVM3</accession>
<evidence type="ECO:0000256" key="1">
    <source>
        <dbReference type="ARBA" id="ARBA00022737"/>
    </source>
</evidence>
<evidence type="ECO:0000256" key="2">
    <source>
        <dbReference type="ARBA" id="ARBA00022741"/>
    </source>
</evidence>
<protein>
    <recommendedName>
        <fullName evidence="6">ABC transporter domain-containing protein</fullName>
    </recommendedName>
</protein>
<dbReference type="SUPFAM" id="SSF52540">
    <property type="entry name" value="P-loop containing nucleoside triphosphate hydrolases"/>
    <property type="match status" value="1"/>
</dbReference>
<dbReference type="InterPro" id="IPR003593">
    <property type="entry name" value="AAA+_ATPase"/>
</dbReference>
<dbReference type="InterPro" id="IPR003439">
    <property type="entry name" value="ABC_transporter-like_ATP-bd"/>
</dbReference>
<feature type="domain" description="ABC transporter" evidence="6">
    <location>
        <begin position="189"/>
        <end position="449"/>
    </location>
</feature>
<dbReference type="SMART" id="SM00382">
    <property type="entry name" value="AAA"/>
    <property type="match status" value="1"/>
</dbReference>
<feature type="region of interest" description="Disordered" evidence="5">
    <location>
        <begin position="124"/>
        <end position="152"/>
    </location>
</feature>
<dbReference type="Gene3D" id="3.40.50.300">
    <property type="entry name" value="P-loop containing nucleotide triphosphate hydrolases"/>
    <property type="match status" value="1"/>
</dbReference>
<evidence type="ECO:0000313" key="7">
    <source>
        <dbReference type="EMBL" id="CAE2246395.1"/>
    </source>
</evidence>
<dbReference type="Pfam" id="PF00005">
    <property type="entry name" value="ABC_tran"/>
    <property type="match status" value="1"/>
</dbReference>
<organism evidence="7">
    <name type="scientific">Odontella aurita</name>
    <dbReference type="NCBI Taxonomy" id="265563"/>
    <lineage>
        <taxon>Eukaryota</taxon>
        <taxon>Sar</taxon>
        <taxon>Stramenopiles</taxon>
        <taxon>Ochrophyta</taxon>
        <taxon>Bacillariophyta</taxon>
        <taxon>Mediophyceae</taxon>
        <taxon>Biddulphiophycidae</taxon>
        <taxon>Eupodiscales</taxon>
        <taxon>Odontellaceae</taxon>
        <taxon>Odontella</taxon>
    </lineage>
</organism>
<dbReference type="FunFam" id="3.40.50.300:FF:000011">
    <property type="entry name" value="Putative ABC transporter ATP-binding component"/>
    <property type="match status" value="1"/>
</dbReference>
<dbReference type="PANTHER" id="PTHR19211">
    <property type="entry name" value="ATP-BINDING TRANSPORT PROTEIN-RELATED"/>
    <property type="match status" value="1"/>
</dbReference>
<dbReference type="AlphaFoldDB" id="A0A7S4MVM3"/>
<name>A0A7S4MVM3_9STRA</name>
<evidence type="ECO:0000259" key="6">
    <source>
        <dbReference type="PROSITE" id="PS50893"/>
    </source>
</evidence>
<sequence length="583" mass="63232">MTTTTPIKACEEILPGLDEDIADYIAGILDDENALDPDSVDDTAETISGFLLSAEYCEEEEEAAAKAAALIALLVGDGAGGNTSKPVDTVADLPAKVAGISLAAQLSVNDDDALIYGDNKKRSTENTIMGEDNNEKAKSRTTKKGTKKKKPTAAEVAESQIEEIETELHDARVAAVRARAKLGAYRGALDAKSFTLPNPGGGTPLLEDAACRLVWGKRYGLIGRNGMGKSTMLRAFAARRVGDVPPNVSVHYVSQEVKLTEEQRGKTPIECVVDADIERTLLKEELAELELKAAQGTLDAKGSARHGEVLSRLDEIGGDTAPRRAEALLANLGFSEELRARPLSQLSGGWRVRTMLAAAIFAKPDLLLLDEPTNHLSILAVMWLARELSTSDTWKERIVVIVSHDRHFMDEVCTDCLHISGAAKRLTQARGNYSTWHKRRTEQQALFAKEQKQRQDEIDRLREYAGHGFKYGGSASQINKMGMKAKQADKLEEAHNEHAEEAAALQEDVELPISIAAGGELDGYVVQLLDVGFGYPGAKPERLFSNCEFGITSKSRIVLLGENGNGKTVSTSVLLLILNDWSE</sequence>
<feature type="coiled-coil region" evidence="4">
    <location>
        <begin position="154"/>
        <end position="181"/>
    </location>
</feature>
<evidence type="ECO:0000256" key="3">
    <source>
        <dbReference type="ARBA" id="ARBA00022840"/>
    </source>
</evidence>
<dbReference type="InterPro" id="IPR027417">
    <property type="entry name" value="P-loop_NTPase"/>
</dbReference>
<dbReference type="PROSITE" id="PS50893">
    <property type="entry name" value="ABC_TRANSPORTER_2"/>
    <property type="match status" value="1"/>
</dbReference>
<keyword evidence="3" id="KW-0067">ATP-binding</keyword>
<evidence type="ECO:0000256" key="4">
    <source>
        <dbReference type="SAM" id="Coils"/>
    </source>
</evidence>